<dbReference type="EMBL" id="ARXR01000003">
    <property type="protein sequence ID" value="MBF5052016.1"/>
    <property type="molecule type" value="Genomic_DNA"/>
</dbReference>
<protein>
    <recommendedName>
        <fullName evidence="1">DUF4351 domain-containing protein</fullName>
    </recommendedName>
</protein>
<dbReference type="Proteomes" id="UP000644441">
    <property type="component" value="Unassembled WGS sequence"/>
</dbReference>
<proteinExistence type="predicted"/>
<name>A0ABS0AD13_9GAMM</name>
<organism evidence="2 3">
    <name type="scientific">Alloalcanivorax venustensis ISO4</name>
    <dbReference type="NCBI Taxonomy" id="1177184"/>
    <lineage>
        <taxon>Bacteria</taxon>
        <taxon>Pseudomonadati</taxon>
        <taxon>Pseudomonadota</taxon>
        <taxon>Gammaproteobacteria</taxon>
        <taxon>Oceanospirillales</taxon>
        <taxon>Alcanivoracaceae</taxon>
        <taxon>Alloalcanivorax</taxon>
    </lineage>
</organism>
<dbReference type="InterPro" id="IPR025587">
    <property type="entry name" value="DUF4351"/>
</dbReference>
<gene>
    <name evidence="2" type="ORF">ISO4_00618</name>
</gene>
<comment type="caution">
    <text evidence="2">The sequence shown here is derived from an EMBL/GenBank/DDBJ whole genome shotgun (WGS) entry which is preliminary data.</text>
</comment>
<feature type="domain" description="DUF4351" evidence="1">
    <location>
        <begin position="245"/>
        <end position="297"/>
    </location>
</feature>
<evidence type="ECO:0000313" key="3">
    <source>
        <dbReference type="Proteomes" id="UP000644441"/>
    </source>
</evidence>
<reference evidence="2 3" key="1">
    <citation type="submission" date="2012-09" db="EMBL/GenBank/DDBJ databases">
        <title>Genome Sequence of alkane-degrading Bacterium Alcanivorax venustensis ISO4.</title>
        <authorList>
            <person name="Lai Q."/>
            <person name="Shao Z."/>
        </authorList>
    </citation>
    <scope>NUCLEOTIDE SEQUENCE [LARGE SCALE GENOMIC DNA]</scope>
    <source>
        <strain evidence="2 3">ISO4</strain>
    </source>
</reference>
<keyword evidence="3" id="KW-1185">Reference proteome</keyword>
<accession>A0ABS0AD13</accession>
<evidence type="ECO:0000313" key="2">
    <source>
        <dbReference type="EMBL" id="MBF5052016.1"/>
    </source>
</evidence>
<dbReference type="Pfam" id="PF14261">
    <property type="entry name" value="DUF4351"/>
    <property type="match status" value="1"/>
</dbReference>
<evidence type="ECO:0000259" key="1">
    <source>
        <dbReference type="Pfam" id="PF14261"/>
    </source>
</evidence>
<dbReference type="PANTHER" id="PTHR35586:SF1">
    <property type="entry name" value="SLL1691 PROTEIN"/>
    <property type="match status" value="1"/>
</dbReference>
<sequence>MLADFMPLYFPDAWRAIDWQQPHRFLDQELQKIVPESHTGRRVVDKLVEVALVSGGEQWIHLHIEIQSSPESGFAERMMIYHYRIFDRFRRPVASLAVLADRRGGWRPGPYRQSVLGCHWTLDFPSVKLLDYRSREQTLAGSDNPFGLVTLAHLQTQRTRNQSAQRYHAKYRLIRLLYGQRREKHRIIQLLRVIDWLMALPPNLEKDLGQRLTAIEGEKHMQYITSFERLAREEGVQQGMQQGVQQGVQQGQAKLLIRLLNHRFGPLPDDVHQRLEQATTEEIDVWAGRVLEANSLDQVFDNK</sequence>
<dbReference type="PANTHER" id="PTHR35586">
    <property type="entry name" value="SLL1691 PROTEIN"/>
    <property type="match status" value="1"/>
</dbReference>